<keyword evidence="4" id="KW-1185">Reference proteome</keyword>
<dbReference type="STRING" id="857967.G0QX50"/>
<protein>
    <recommendedName>
        <fullName evidence="2">THIF-type NAD/FAD binding fold domain-containing protein</fullName>
    </recommendedName>
</protein>
<evidence type="ECO:0000313" key="4">
    <source>
        <dbReference type="Proteomes" id="UP000008983"/>
    </source>
</evidence>
<name>G0QX50_ICHMU</name>
<dbReference type="Gene3D" id="3.40.50.720">
    <property type="entry name" value="NAD(P)-binding Rossmann-like Domain"/>
    <property type="match status" value="1"/>
</dbReference>
<dbReference type="GeneID" id="14906323"/>
<organism evidence="3 4">
    <name type="scientific">Ichthyophthirius multifiliis</name>
    <name type="common">White spot disease agent</name>
    <name type="synonym">Ich</name>
    <dbReference type="NCBI Taxonomy" id="5932"/>
    <lineage>
        <taxon>Eukaryota</taxon>
        <taxon>Sar</taxon>
        <taxon>Alveolata</taxon>
        <taxon>Ciliophora</taxon>
        <taxon>Intramacronucleata</taxon>
        <taxon>Oligohymenophorea</taxon>
        <taxon>Hymenostomatida</taxon>
        <taxon>Ophryoglenina</taxon>
        <taxon>Ichthyophthirius</taxon>
    </lineage>
</organism>
<feature type="transmembrane region" description="Helical" evidence="1">
    <location>
        <begin position="147"/>
        <end position="167"/>
    </location>
</feature>
<accession>G0QX50</accession>
<keyword evidence="1" id="KW-1133">Transmembrane helix</keyword>
<dbReference type="EMBL" id="GL984032">
    <property type="protein sequence ID" value="EGR30207.1"/>
    <property type="molecule type" value="Genomic_DNA"/>
</dbReference>
<dbReference type="OrthoDB" id="10265862at2759"/>
<evidence type="ECO:0000259" key="2">
    <source>
        <dbReference type="Pfam" id="PF00899"/>
    </source>
</evidence>
<sequence length="203" mass="22637">MQVEALVKLKYTIIGVSLTILSHAFATQGDVGHSKVQQDYVVDCIDNIDAKVALLAYCKNNNKKVISSMGAGMKSDPTRVQIRDISETTYDDLSRAVRIKLKKLGITNGIKVVLSVEKSSKELLPLQRHQEDKPDEFKVFSNYRLRIVPVLGTMPAIFGLALSSYILCDLAGQLYQPYLIDDGNLLLARWNPEGEFEGDFQKS</sequence>
<keyword evidence="1" id="KW-0472">Membrane</keyword>
<dbReference type="InterPro" id="IPR035985">
    <property type="entry name" value="Ubiquitin-activating_enz"/>
</dbReference>
<dbReference type="GO" id="GO:0008641">
    <property type="term" value="F:ubiquitin-like modifier activating enzyme activity"/>
    <property type="evidence" value="ECO:0007669"/>
    <property type="project" value="InterPro"/>
</dbReference>
<dbReference type="Pfam" id="PF00899">
    <property type="entry name" value="ThiF"/>
    <property type="match status" value="1"/>
</dbReference>
<dbReference type="eggNOG" id="KOG2018">
    <property type="taxonomic scope" value="Eukaryota"/>
</dbReference>
<feature type="domain" description="THIF-type NAD/FAD binding fold" evidence="2">
    <location>
        <begin position="37"/>
        <end position="167"/>
    </location>
</feature>
<dbReference type="SUPFAM" id="SSF69572">
    <property type="entry name" value="Activating enzymes of the ubiquitin-like proteins"/>
    <property type="match status" value="1"/>
</dbReference>
<dbReference type="GO" id="GO:0061504">
    <property type="term" value="P:cyclic threonylcarbamoyladenosine biosynthetic process"/>
    <property type="evidence" value="ECO:0007669"/>
    <property type="project" value="TreeGrafter"/>
</dbReference>
<keyword evidence="1" id="KW-0812">Transmembrane</keyword>
<dbReference type="PANTHER" id="PTHR43267:SF2">
    <property type="entry name" value="TRNA THREONYLCARBAMOYLADENOSINE DEHYDRATASE 1-RELATED"/>
    <property type="match status" value="1"/>
</dbReference>
<dbReference type="GO" id="GO:0061503">
    <property type="term" value="F:tRNA threonylcarbamoyladenosine dehydratase"/>
    <property type="evidence" value="ECO:0007669"/>
    <property type="project" value="TreeGrafter"/>
</dbReference>
<proteinExistence type="predicted"/>
<dbReference type="InParanoid" id="G0QX50"/>
<reference evidence="3 4" key="1">
    <citation type="submission" date="2011-07" db="EMBL/GenBank/DDBJ databases">
        <authorList>
            <person name="Coyne R."/>
            <person name="Brami D."/>
            <person name="Johnson J."/>
            <person name="Hostetler J."/>
            <person name="Hannick L."/>
            <person name="Clark T."/>
            <person name="Cassidy-Hanley D."/>
            <person name="Inman J."/>
        </authorList>
    </citation>
    <scope>NUCLEOTIDE SEQUENCE [LARGE SCALE GENOMIC DNA]</scope>
    <source>
        <strain evidence="3 4">G5</strain>
    </source>
</reference>
<dbReference type="RefSeq" id="XP_004031803.1">
    <property type="nucleotide sequence ID" value="XM_004031755.1"/>
</dbReference>
<dbReference type="PANTHER" id="PTHR43267">
    <property type="entry name" value="TRNA THREONYLCARBAMOYLADENOSINE DEHYDRATASE"/>
    <property type="match status" value="1"/>
</dbReference>
<gene>
    <name evidence="3" type="ORF">IMG5_137960</name>
</gene>
<evidence type="ECO:0000313" key="3">
    <source>
        <dbReference type="EMBL" id="EGR30207.1"/>
    </source>
</evidence>
<dbReference type="InterPro" id="IPR000594">
    <property type="entry name" value="ThiF_NAD_FAD-bd"/>
</dbReference>
<dbReference type="AlphaFoldDB" id="G0QX50"/>
<evidence type="ECO:0000256" key="1">
    <source>
        <dbReference type="SAM" id="Phobius"/>
    </source>
</evidence>
<dbReference type="Proteomes" id="UP000008983">
    <property type="component" value="Unassembled WGS sequence"/>
</dbReference>
<dbReference type="InterPro" id="IPR045886">
    <property type="entry name" value="ThiF/MoeB/HesA"/>
</dbReference>